<gene>
    <name evidence="1" type="ORF">HINF_LOCUS22649</name>
    <name evidence="2" type="ORF">HINF_LOCUS27264</name>
</gene>
<dbReference type="Proteomes" id="UP001642409">
    <property type="component" value="Unassembled WGS sequence"/>
</dbReference>
<sequence length="111" mass="13186">MKFKLFARYGTVYPKSQKCPNIYKIILESLSSGRLSAENMLSGFKRVNYENIWITIITTQCNLIIVQIVHNNIQLRQKTTYQRYSKCKMKIPIYSQLFYDIEDISDIYDIE</sequence>
<organism evidence="1">
    <name type="scientific">Hexamita inflata</name>
    <dbReference type="NCBI Taxonomy" id="28002"/>
    <lineage>
        <taxon>Eukaryota</taxon>
        <taxon>Metamonada</taxon>
        <taxon>Diplomonadida</taxon>
        <taxon>Hexamitidae</taxon>
        <taxon>Hexamitinae</taxon>
        <taxon>Hexamita</taxon>
    </lineage>
</organism>
<name>A0AA86U011_9EUKA</name>
<accession>A0AA86U011</accession>
<protein>
    <submittedName>
        <fullName evidence="2">Hypothetical_protein</fullName>
    </submittedName>
</protein>
<dbReference type="EMBL" id="CATOUU010000590">
    <property type="protein sequence ID" value="CAI9935004.1"/>
    <property type="molecule type" value="Genomic_DNA"/>
</dbReference>
<proteinExistence type="predicted"/>
<dbReference type="EMBL" id="CAXDID020000084">
    <property type="protein sequence ID" value="CAL6020089.1"/>
    <property type="molecule type" value="Genomic_DNA"/>
</dbReference>
<reference evidence="1" key="1">
    <citation type="submission" date="2023-06" db="EMBL/GenBank/DDBJ databases">
        <authorList>
            <person name="Kurt Z."/>
        </authorList>
    </citation>
    <scope>NUCLEOTIDE SEQUENCE</scope>
</reference>
<keyword evidence="3" id="KW-1185">Reference proteome</keyword>
<evidence type="ECO:0000313" key="1">
    <source>
        <dbReference type="EMBL" id="CAI9935004.1"/>
    </source>
</evidence>
<reference evidence="2 3" key="2">
    <citation type="submission" date="2024-07" db="EMBL/GenBank/DDBJ databases">
        <authorList>
            <person name="Akdeniz Z."/>
        </authorList>
    </citation>
    <scope>NUCLEOTIDE SEQUENCE [LARGE SCALE GENOMIC DNA]</scope>
</reference>
<evidence type="ECO:0000313" key="2">
    <source>
        <dbReference type="EMBL" id="CAL6020089.1"/>
    </source>
</evidence>
<dbReference type="AlphaFoldDB" id="A0AA86U011"/>
<evidence type="ECO:0000313" key="3">
    <source>
        <dbReference type="Proteomes" id="UP001642409"/>
    </source>
</evidence>
<comment type="caution">
    <text evidence="1">The sequence shown here is derived from an EMBL/GenBank/DDBJ whole genome shotgun (WGS) entry which is preliminary data.</text>
</comment>